<evidence type="ECO:0000256" key="1">
    <source>
        <dbReference type="SAM" id="Phobius"/>
    </source>
</evidence>
<evidence type="ECO:0000313" key="3">
    <source>
        <dbReference type="Proteomes" id="UP000661006"/>
    </source>
</evidence>
<dbReference type="EMBL" id="JABCQN010000001">
    <property type="protein sequence ID" value="MBF0869700.1"/>
    <property type="molecule type" value="Genomic_DNA"/>
</dbReference>
<comment type="caution">
    <text evidence="2">The sequence shown here is derived from an EMBL/GenBank/DDBJ whole genome shotgun (WGS) entry which is preliminary data.</text>
</comment>
<proteinExistence type="predicted"/>
<evidence type="ECO:0000313" key="2">
    <source>
        <dbReference type="EMBL" id="MBF0869700.1"/>
    </source>
</evidence>
<reference evidence="2" key="2">
    <citation type="submission" date="2020-11" db="EMBL/GenBank/DDBJ databases">
        <title>Description of novel Gluconobacter species.</title>
        <authorList>
            <person name="Cleenwerck I."/>
            <person name="Cnockaert M."/>
            <person name="Borremans W."/>
            <person name="Wieme A.D."/>
            <person name="De Vuyst L."/>
            <person name="Vandamme P."/>
        </authorList>
    </citation>
    <scope>NUCLEOTIDE SEQUENCE</scope>
    <source>
        <strain evidence="2">R71697</strain>
    </source>
</reference>
<organism evidence="2 3">
    <name type="scientific">Gluconobacter japonicus</name>
    <dbReference type="NCBI Taxonomy" id="376620"/>
    <lineage>
        <taxon>Bacteria</taxon>
        <taxon>Pseudomonadati</taxon>
        <taxon>Pseudomonadota</taxon>
        <taxon>Alphaproteobacteria</taxon>
        <taxon>Acetobacterales</taxon>
        <taxon>Acetobacteraceae</taxon>
        <taxon>Gluconobacter</taxon>
    </lineage>
</organism>
<accession>A0A9Q2IP94</accession>
<dbReference type="AlphaFoldDB" id="A0A9Q2IP94"/>
<name>A0A9Q2IP94_GLUJA</name>
<protein>
    <submittedName>
        <fullName evidence="2">DUF2946 family protein</fullName>
    </submittedName>
</protein>
<keyword evidence="1" id="KW-0472">Membrane</keyword>
<sequence>MICVLLGLFGQLALQSQSMPDETPRATFERLTGLSIGPDTPPAPSEVMMMPMRHTGMSGMVHHSGHHHHHDAACPLCPLLHLPAVVLLATVLVLLTLIRWSRWRYRSHAVRAPPVGRVTHLPPATGPPHFV</sequence>
<keyword evidence="1" id="KW-1133">Transmembrane helix</keyword>
<keyword evidence="1" id="KW-0812">Transmembrane</keyword>
<dbReference type="Proteomes" id="UP000661006">
    <property type="component" value="Unassembled WGS sequence"/>
</dbReference>
<gene>
    <name evidence="2" type="ORF">HKD32_02340</name>
</gene>
<feature type="transmembrane region" description="Helical" evidence="1">
    <location>
        <begin position="79"/>
        <end position="98"/>
    </location>
</feature>
<reference evidence="2" key="1">
    <citation type="submission" date="2020-04" db="EMBL/GenBank/DDBJ databases">
        <authorList>
            <person name="Sombolestani A."/>
        </authorList>
    </citation>
    <scope>NUCLEOTIDE SEQUENCE</scope>
    <source>
        <strain evidence="2">R71697</strain>
    </source>
</reference>